<dbReference type="EMBL" id="VIRB01000079">
    <property type="protein sequence ID" value="NDO69687.1"/>
    <property type="molecule type" value="Genomic_DNA"/>
</dbReference>
<proteinExistence type="predicted"/>
<keyword evidence="1" id="KW-0812">Transmembrane</keyword>
<sequence>MNWMNPDNVVHVALNKIGDVIIANLLFLLCSVPLITIGPALSALYHCMLRTVKGNHTFTVKTFFSAFRQNFIQSFLIWTGLCAAFIVTALNLRFLAHTVSPAGQIFFLLTCGTAVLLAITALYVFPVIAAFKGTWKMHLKNALLFAFSHLPSTLLIAVFSTLPMVMTWLDAGLLPLYACCWFFFGFGLTAYINSLLFYRMFRPYLEQK</sequence>
<dbReference type="InterPro" id="IPR006938">
    <property type="entry name" value="DUF624"/>
</dbReference>
<gene>
    <name evidence="2" type="ORF">FMM80_13760</name>
</gene>
<comment type="caution">
    <text evidence="2">The sequence shown here is derived from an EMBL/GenBank/DDBJ whole genome shotgun (WGS) entry which is preliminary data.</text>
</comment>
<feature type="transmembrane region" description="Helical" evidence="1">
    <location>
        <begin position="106"/>
        <end position="131"/>
    </location>
</feature>
<feature type="transmembrane region" description="Helical" evidence="1">
    <location>
        <begin position="75"/>
        <end position="94"/>
    </location>
</feature>
<feature type="transmembrane region" description="Helical" evidence="1">
    <location>
        <begin position="143"/>
        <end position="162"/>
    </location>
</feature>
<keyword evidence="1" id="KW-1133">Transmembrane helix</keyword>
<protein>
    <submittedName>
        <fullName evidence="2">DUF624 domain-containing protein</fullName>
    </submittedName>
</protein>
<dbReference type="RefSeq" id="WP_004075412.1">
    <property type="nucleotide sequence ID" value="NZ_VIRB01000079.1"/>
</dbReference>
<evidence type="ECO:0000256" key="1">
    <source>
        <dbReference type="SAM" id="Phobius"/>
    </source>
</evidence>
<dbReference type="AlphaFoldDB" id="A0A9X5CBI8"/>
<organism evidence="2 3">
    <name type="scientific">Schaedlerella arabinosiphila</name>
    <dbReference type="NCBI Taxonomy" id="2044587"/>
    <lineage>
        <taxon>Bacteria</taxon>
        <taxon>Bacillati</taxon>
        <taxon>Bacillota</taxon>
        <taxon>Clostridia</taxon>
        <taxon>Lachnospirales</taxon>
        <taxon>Lachnospiraceae</taxon>
        <taxon>Schaedlerella</taxon>
    </lineage>
</organism>
<evidence type="ECO:0000313" key="3">
    <source>
        <dbReference type="Proteomes" id="UP000474104"/>
    </source>
</evidence>
<feature type="transmembrane region" description="Helical" evidence="1">
    <location>
        <begin position="20"/>
        <end position="45"/>
    </location>
</feature>
<accession>A0A9X5CBI8</accession>
<dbReference type="OrthoDB" id="9814991at2"/>
<feature type="transmembrane region" description="Helical" evidence="1">
    <location>
        <begin position="174"/>
        <end position="198"/>
    </location>
</feature>
<reference evidence="2 3" key="1">
    <citation type="submission" date="2019-07" db="EMBL/GenBank/DDBJ databases">
        <title>Draft genome sequences of 15 bacterial species constituting the stable defined intestinal microbiota of the GM15 gnotobiotic mouse model.</title>
        <authorList>
            <person name="Elie C."/>
            <person name="Mathieu A."/>
            <person name="Saliou A."/>
            <person name="Darnaud M."/>
            <person name="Leulier F."/>
            <person name="Tamellini A."/>
        </authorList>
    </citation>
    <scope>NUCLEOTIDE SEQUENCE [LARGE SCALE GENOMIC DNA]</scope>
    <source>
        <strain evidence="3">ASF 502</strain>
    </source>
</reference>
<dbReference type="Proteomes" id="UP000474104">
    <property type="component" value="Unassembled WGS sequence"/>
</dbReference>
<keyword evidence="1" id="KW-0472">Membrane</keyword>
<evidence type="ECO:0000313" key="2">
    <source>
        <dbReference type="EMBL" id="NDO69687.1"/>
    </source>
</evidence>
<name>A0A9X5CBI8_9FIRM</name>
<dbReference type="Pfam" id="PF04854">
    <property type="entry name" value="DUF624"/>
    <property type="match status" value="1"/>
</dbReference>